<dbReference type="InterPro" id="IPR022973">
    <property type="entry name" value="Ribosomal_uL10_bac"/>
</dbReference>
<gene>
    <name evidence="5" type="primary">rplJ</name>
    <name evidence="6" type="ORF">GMI68_01650</name>
</gene>
<dbReference type="InterPro" id="IPR043141">
    <property type="entry name" value="Ribosomal_uL10-like_sf"/>
</dbReference>
<comment type="function">
    <text evidence="5">Forms part of the ribosomal stalk, playing a central role in the interaction of the ribosome with GTP-bound translation factors.</text>
</comment>
<comment type="subunit">
    <text evidence="5">Part of the ribosomal stalk of the 50S ribosomal subunit. The N-terminus interacts with L11 and the large rRNA to form the base of the stalk. The C-terminus forms an elongated spine to which L12 dimers bind in a sequential fashion forming a multimeric L10(L12)X complex.</text>
</comment>
<dbReference type="InterPro" id="IPR047865">
    <property type="entry name" value="Ribosomal_uL10_bac_type"/>
</dbReference>
<accession>A0ABX0IJ57</accession>
<dbReference type="Gene3D" id="6.10.250.290">
    <property type="match status" value="1"/>
</dbReference>
<dbReference type="EMBL" id="WPCR01000002">
    <property type="protein sequence ID" value="NHM13485.1"/>
    <property type="molecule type" value="Genomic_DNA"/>
</dbReference>
<dbReference type="RefSeq" id="WP_165061448.1">
    <property type="nucleotide sequence ID" value="NZ_WPCR01000002.1"/>
</dbReference>
<dbReference type="HAMAP" id="MF_00362">
    <property type="entry name" value="Ribosomal_uL10"/>
    <property type="match status" value="1"/>
</dbReference>
<dbReference type="GO" id="GO:0005840">
    <property type="term" value="C:ribosome"/>
    <property type="evidence" value="ECO:0007669"/>
    <property type="project" value="UniProtKB-KW"/>
</dbReference>
<name>A0ABX0IJ57_9ACTN</name>
<evidence type="ECO:0000256" key="4">
    <source>
        <dbReference type="ARBA" id="ARBA00035202"/>
    </source>
</evidence>
<sequence length="174" mass="18188">MPNAQNVESLAQIKAALEGETALWVVDYRGLTVKEIQALRRGIREAGASMKVCKNTLMRIALADMELPTLDDLLSGPSAFVFAGEDVAASAKVLKNFAKDNQNLEIKGGLMEGKAVTAEEVEAIASLPSREELIAMVAGAISGVARGLATTINGVPRGLAQVVKAVADQKGEAA</sequence>
<evidence type="ECO:0000256" key="1">
    <source>
        <dbReference type="ARBA" id="ARBA00008889"/>
    </source>
</evidence>
<evidence type="ECO:0000256" key="5">
    <source>
        <dbReference type="HAMAP-Rule" id="MF_00362"/>
    </source>
</evidence>
<keyword evidence="2 5" id="KW-0689">Ribosomal protein</keyword>
<dbReference type="SUPFAM" id="SSF160369">
    <property type="entry name" value="Ribosomal protein L10-like"/>
    <property type="match status" value="1"/>
</dbReference>
<dbReference type="CDD" id="cd05797">
    <property type="entry name" value="Ribosomal_L10"/>
    <property type="match status" value="1"/>
</dbReference>
<organism evidence="6 7">
    <name type="scientific">Xiamenia xianingshaonis</name>
    <dbReference type="NCBI Taxonomy" id="2682776"/>
    <lineage>
        <taxon>Bacteria</taxon>
        <taxon>Bacillati</taxon>
        <taxon>Actinomycetota</taxon>
        <taxon>Coriobacteriia</taxon>
        <taxon>Eggerthellales</taxon>
        <taxon>Eggerthellaceae</taxon>
        <taxon>Xiamenia</taxon>
    </lineage>
</organism>
<comment type="similarity">
    <text evidence="1 5">Belongs to the universal ribosomal protein uL10 family.</text>
</comment>
<dbReference type="Gene3D" id="3.30.70.1730">
    <property type="match status" value="1"/>
</dbReference>
<evidence type="ECO:0000313" key="7">
    <source>
        <dbReference type="Proteomes" id="UP000636394"/>
    </source>
</evidence>
<evidence type="ECO:0000256" key="3">
    <source>
        <dbReference type="ARBA" id="ARBA00023274"/>
    </source>
</evidence>
<keyword evidence="3 5" id="KW-0687">Ribonucleoprotein</keyword>
<protein>
    <recommendedName>
        <fullName evidence="4 5">Large ribosomal subunit protein uL10</fullName>
    </recommendedName>
</protein>
<proteinExistence type="inferred from homology"/>
<dbReference type="InterPro" id="IPR001790">
    <property type="entry name" value="Ribosomal_uL10"/>
</dbReference>
<keyword evidence="5" id="KW-0694">RNA-binding</keyword>
<dbReference type="Pfam" id="PF00466">
    <property type="entry name" value="Ribosomal_L10"/>
    <property type="match status" value="1"/>
</dbReference>
<keyword evidence="5" id="KW-0699">rRNA-binding</keyword>
<dbReference type="PANTHER" id="PTHR11560">
    <property type="entry name" value="39S RIBOSOMAL PROTEIN L10, MITOCHONDRIAL"/>
    <property type="match status" value="1"/>
</dbReference>
<keyword evidence="7" id="KW-1185">Reference proteome</keyword>
<evidence type="ECO:0000256" key="2">
    <source>
        <dbReference type="ARBA" id="ARBA00022980"/>
    </source>
</evidence>
<dbReference type="NCBIfam" id="NF000955">
    <property type="entry name" value="PRK00099.1-1"/>
    <property type="match status" value="1"/>
</dbReference>
<dbReference type="Proteomes" id="UP000636394">
    <property type="component" value="Unassembled WGS sequence"/>
</dbReference>
<evidence type="ECO:0000313" key="6">
    <source>
        <dbReference type="EMBL" id="NHM13485.1"/>
    </source>
</evidence>
<reference evidence="6 7" key="1">
    <citation type="submission" date="2019-11" db="EMBL/GenBank/DDBJ databases">
        <title>Eggerthellaceae novel genus isolated from the rectal contents of marmort.</title>
        <authorList>
            <person name="Zhang G."/>
        </authorList>
    </citation>
    <scope>NUCLEOTIDE SEQUENCE [LARGE SCALE GENOMIC DNA]</scope>
    <source>
        <strain evidence="7">zg-886</strain>
    </source>
</reference>
<comment type="caution">
    <text evidence="6">The sequence shown here is derived from an EMBL/GenBank/DDBJ whole genome shotgun (WGS) entry which is preliminary data.</text>
</comment>